<dbReference type="SMART" id="SM00066">
    <property type="entry name" value="GAL4"/>
    <property type="match status" value="1"/>
</dbReference>
<dbReference type="PANTHER" id="PTHR46910">
    <property type="entry name" value="TRANSCRIPTION FACTOR PDR1"/>
    <property type="match status" value="1"/>
</dbReference>
<dbReference type="InterPro" id="IPR001138">
    <property type="entry name" value="Zn2Cys6_DnaBD"/>
</dbReference>
<organism evidence="5 6">
    <name type="scientific">Microbotryum silenes-dioicae</name>
    <dbReference type="NCBI Taxonomy" id="796604"/>
    <lineage>
        <taxon>Eukaryota</taxon>
        <taxon>Fungi</taxon>
        <taxon>Dikarya</taxon>
        <taxon>Basidiomycota</taxon>
        <taxon>Pucciniomycotina</taxon>
        <taxon>Microbotryomycetes</taxon>
        <taxon>Microbotryales</taxon>
        <taxon>Microbotryaceae</taxon>
        <taxon>Microbotryum</taxon>
    </lineage>
</organism>
<proteinExistence type="predicted"/>
<keyword evidence="2" id="KW-0539">Nucleus</keyword>
<dbReference type="GO" id="GO:0008270">
    <property type="term" value="F:zinc ion binding"/>
    <property type="evidence" value="ECO:0007669"/>
    <property type="project" value="InterPro"/>
</dbReference>
<name>A0A2X0M7H3_9BASI</name>
<evidence type="ECO:0000256" key="2">
    <source>
        <dbReference type="ARBA" id="ARBA00023242"/>
    </source>
</evidence>
<dbReference type="CDD" id="cd00067">
    <property type="entry name" value="GAL4"/>
    <property type="match status" value="1"/>
</dbReference>
<evidence type="ECO:0000313" key="5">
    <source>
        <dbReference type="EMBL" id="SGY46396.1"/>
    </source>
</evidence>
<dbReference type="GO" id="GO:0003677">
    <property type="term" value="F:DNA binding"/>
    <property type="evidence" value="ECO:0007669"/>
    <property type="project" value="InterPro"/>
</dbReference>
<dbReference type="CDD" id="cd12148">
    <property type="entry name" value="fungal_TF_MHR"/>
    <property type="match status" value="1"/>
</dbReference>
<gene>
    <name evidence="5" type="primary">BQ5605_C001g00427</name>
    <name evidence="5" type="ORF">BQ5605_C001G00427</name>
</gene>
<dbReference type="InterPro" id="IPR036864">
    <property type="entry name" value="Zn2-C6_fun-type_DNA-bd_sf"/>
</dbReference>
<evidence type="ECO:0000256" key="1">
    <source>
        <dbReference type="ARBA" id="ARBA00022723"/>
    </source>
</evidence>
<dbReference type="Pfam" id="PF04082">
    <property type="entry name" value="Fungal_trans"/>
    <property type="match status" value="1"/>
</dbReference>
<dbReference type="PANTHER" id="PTHR46910:SF38">
    <property type="entry name" value="ZN(2)-C6 FUNGAL-TYPE DOMAIN-CONTAINING PROTEIN"/>
    <property type="match status" value="1"/>
</dbReference>
<accession>A0A2X0M7H3</accession>
<dbReference type="GO" id="GO:0000981">
    <property type="term" value="F:DNA-binding transcription factor activity, RNA polymerase II-specific"/>
    <property type="evidence" value="ECO:0007669"/>
    <property type="project" value="InterPro"/>
</dbReference>
<dbReference type="Gene3D" id="4.10.240.10">
    <property type="entry name" value="Zn(2)-C6 fungal-type DNA-binding domain"/>
    <property type="match status" value="1"/>
</dbReference>
<feature type="region of interest" description="Disordered" evidence="3">
    <location>
        <begin position="1"/>
        <end position="40"/>
    </location>
</feature>
<feature type="compositionally biased region" description="Polar residues" evidence="3">
    <location>
        <begin position="734"/>
        <end position="753"/>
    </location>
</feature>
<reference evidence="5 6" key="1">
    <citation type="submission" date="2016-11" db="EMBL/GenBank/DDBJ databases">
        <authorList>
            <person name="Jaros S."/>
            <person name="Januszkiewicz K."/>
            <person name="Wedrychowicz H."/>
        </authorList>
    </citation>
    <scope>NUCLEOTIDE SEQUENCE [LARGE SCALE GENOMIC DNA]</scope>
</reference>
<dbReference type="GO" id="GO:0006351">
    <property type="term" value="P:DNA-templated transcription"/>
    <property type="evidence" value="ECO:0007669"/>
    <property type="project" value="InterPro"/>
</dbReference>
<dbReference type="InterPro" id="IPR007219">
    <property type="entry name" value="XnlR_reg_dom"/>
</dbReference>
<dbReference type="AlphaFoldDB" id="A0A2X0M7H3"/>
<feature type="domain" description="Zn(2)-C6 fungal-type" evidence="4">
    <location>
        <begin position="47"/>
        <end position="81"/>
    </location>
</feature>
<evidence type="ECO:0000313" key="6">
    <source>
        <dbReference type="Proteomes" id="UP000249464"/>
    </source>
</evidence>
<dbReference type="EMBL" id="FQNC01000043">
    <property type="protein sequence ID" value="SGY46396.1"/>
    <property type="molecule type" value="Genomic_DNA"/>
</dbReference>
<dbReference type="Proteomes" id="UP000249464">
    <property type="component" value="Unassembled WGS sequence"/>
</dbReference>
<dbReference type="PROSITE" id="PS00463">
    <property type="entry name" value="ZN2_CY6_FUNGAL_1"/>
    <property type="match status" value="1"/>
</dbReference>
<feature type="compositionally biased region" description="Low complexity" evidence="3">
    <location>
        <begin position="1"/>
        <end position="36"/>
    </location>
</feature>
<dbReference type="STRING" id="796604.A0A2X0M7H3"/>
<dbReference type="Pfam" id="PF00172">
    <property type="entry name" value="Zn_clus"/>
    <property type="match status" value="1"/>
</dbReference>
<protein>
    <submittedName>
        <fullName evidence="5">BQ5605_C001g00427 protein</fullName>
    </submittedName>
</protein>
<feature type="compositionally biased region" description="Polar residues" evidence="3">
    <location>
        <begin position="685"/>
        <end position="716"/>
    </location>
</feature>
<feature type="region of interest" description="Disordered" evidence="3">
    <location>
        <begin position="685"/>
        <end position="781"/>
    </location>
</feature>
<dbReference type="SUPFAM" id="SSF57701">
    <property type="entry name" value="Zn2/Cys6 DNA-binding domain"/>
    <property type="match status" value="1"/>
</dbReference>
<sequence>MTPTAPWAPTSTSSSTLATDSSPSSTGSSTAPAKAAAEPKRPIAVRACDACRRRKTRCSNQTDDGSAPCSYCSSNNVPCTYEPIKRGVPLADPAELLEARIKSVTSRIQELTSDSGVNLIKMLDELIENHDHDVLWTQQGIEIEHLARQIRAERIKSLSPAGTPSSSSTTSHAIRNRGGAWDSLEDDIALNRVHYVGRGSSPFFLQKLVRDMRAPAPIIDPDEPPSLVGELLELDYLNGSKPPNTLPPPDLLRKLIDAYFTEFNDRQLPILHRPSFERALNANMHLSNKSFRGLVFMICALGSRWVEDRRIDKIIANTSDSSGKNSEPCICKGLNWYRAAVGEDFSSVAAVIPATLFDIQASVLGIFYQMGSMTLVPVWSSIGNALQKAVDVGCHRETRTRWTSSPLEDQLRKRAFHTLYSLDRAISTNLGRPTSIIDGDIDLDYPLDISDVDLDDYNLRGPKSTPPATRDPSVVALIECMSRLSRIFGNMFNTLYGIHRPTTAEACTALVTDLDQQMNDWACAVPTHLRWNGEKLKPKFLTASAILYISYYELQIRIFRDFVAPSRSVLIPLRALDICAHATSSIAYINNWMLQAGRIDDLFWTVVQKMGVAFLTVLTFMFRQGASGASPVPSTLRDTRIFTHMFQKLSKHTLLAHIAMTYMRRLIETAVATYPNLIAYLETGTPGSTPPATVASTSGTTLPTRETQPAVSSAQPTEPDAERSGGPVHPTLGGFTSTLDNSQLKNAQDTVTATHPDAPSAAPNDAFAPLYPQPQATDASTSLPTFQIARPTLWLPSSSFGAPSSSITNPYDPMLMSDNLRATDLTPSAAQPTSLIPGATPTQADANLLNPFDAISWNTFPTFDPTLVGDSTLTNQYFDPLAMPHDWLLRSGALRRCEYKSFRPRSDASAKVIECEAPLGPTKRAEHLGRKVARSDLAVVDLDGISLELDVCH</sequence>
<evidence type="ECO:0000256" key="3">
    <source>
        <dbReference type="SAM" id="MobiDB-lite"/>
    </source>
</evidence>
<dbReference type="InterPro" id="IPR050987">
    <property type="entry name" value="AtrR-like"/>
</dbReference>
<evidence type="ECO:0000259" key="4">
    <source>
        <dbReference type="PROSITE" id="PS50048"/>
    </source>
</evidence>
<keyword evidence="1" id="KW-0479">Metal-binding</keyword>
<dbReference type="SMART" id="SM00906">
    <property type="entry name" value="Fungal_trans"/>
    <property type="match status" value="1"/>
</dbReference>
<dbReference type="PROSITE" id="PS50048">
    <property type="entry name" value="ZN2_CY6_FUNGAL_2"/>
    <property type="match status" value="1"/>
</dbReference>
<keyword evidence="6" id="KW-1185">Reference proteome</keyword>